<dbReference type="InterPro" id="IPR036271">
    <property type="entry name" value="Tet_transcr_reg_TetR-rel_C_sf"/>
</dbReference>
<evidence type="ECO:0000256" key="2">
    <source>
        <dbReference type="ARBA" id="ARBA00023015"/>
    </source>
</evidence>
<dbReference type="InterPro" id="IPR050109">
    <property type="entry name" value="HTH-type_TetR-like_transc_reg"/>
</dbReference>
<evidence type="ECO:0000256" key="3">
    <source>
        <dbReference type="ARBA" id="ARBA00023125"/>
    </source>
</evidence>
<evidence type="ECO:0000256" key="4">
    <source>
        <dbReference type="ARBA" id="ARBA00023163"/>
    </source>
</evidence>
<dbReference type="PROSITE" id="PS50977">
    <property type="entry name" value="HTH_TETR_2"/>
    <property type="match status" value="1"/>
</dbReference>
<dbReference type="PANTHER" id="PTHR30055">
    <property type="entry name" value="HTH-TYPE TRANSCRIPTIONAL REGULATOR RUTR"/>
    <property type="match status" value="1"/>
</dbReference>
<keyword evidence="2" id="KW-0805">Transcription regulation</keyword>
<evidence type="ECO:0000256" key="5">
    <source>
        <dbReference type="PROSITE-ProRule" id="PRU00335"/>
    </source>
</evidence>
<evidence type="ECO:0000259" key="6">
    <source>
        <dbReference type="PROSITE" id="PS50977"/>
    </source>
</evidence>
<dbReference type="SUPFAM" id="SSF46689">
    <property type="entry name" value="Homeodomain-like"/>
    <property type="match status" value="1"/>
</dbReference>
<evidence type="ECO:0000256" key="1">
    <source>
        <dbReference type="ARBA" id="ARBA00022491"/>
    </source>
</evidence>
<proteinExistence type="predicted"/>
<dbReference type="GO" id="GO:0000976">
    <property type="term" value="F:transcription cis-regulatory region binding"/>
    <property type="evidence" value="ECO:0007669"/>
    <property type="project" value="TreeGrafter"/>
</dbReference>
<keyword evidence="4" id="KW-0804">Transcription</keyword>
<dbReference type="EMBL" id="JAGEOJ010000020">
    <property type="protein sequence ID" value="MBO2453412.1"/>
    <property type="molecule type" value="Genomic_DNA"/>
</dbReference>
<dbReference type="GO" id="GO:0003700">
    <property type="term" value="F:DNA-binding transcription factor activity"/>
    <property type="evidence" value="ECO:0007669"/>
    <property type="project" value="TreeGrafter"/>
</dbReference>
<name>A0A939TBC6_9ACTN</name>
<dbReference type="PANTHER" id="PTHR30055:SF234">
    <property type="entry name" value="HTH-TYPE TRANSCRIPTIONAL REGULATOR BETI"/>
    <property type="match status" value="1"/>
</dbReference>
<gene>
    <name evidence="7" type="ORF">J4573_40410</name>
</gene>
<dbReference type="Proteomes" id="UP000669179">
    <property type="component" value="Unassembled WGS sequence"/>
</dbReference>
<comment type="caution">
    <text evidence="7">The sequence shown here is derived from an EMBL/GenBank/DDBJ whole genome shotgun (WGS) entry which is preliminary data.</text>
</comment>
<keyword evidence="3 5" id="KW-0238">DNA-binding</keyword>
<sequence length="204" mass="21200">MDKSSGQGNRPTSAEQGEATRAAILKAAAALIGENGWGHVTTRAIAARAGVPHGAVSYHFRGKDDLLRQAAVAATVEALAVPIAMVRSAGSVREVLEGTMAWYASGALDDPSMALLLETARQSSRDEELREPFAEVLRTYRAALSDLVRADQERGDLGAGASPEGIAMAVAALLDGLMLHLVADPGLDAQEGVRAVLDLMGGQS</sequence>
<protein>
    <submittedName>
        <fullName evidence="7">TetR/AcrR family transcriptional regulator</fullName>
    </submittedName>
</protein>
<dbReference type="Pfam" id="PF13977">
    <property type="entry name" value="TetR_C_6"/>
    <property type="match status" value="1"/>
</dbReference>
<dbReference type="AlphaFoldDB" id="A0A939TBC6"/>
<evidence type="ECO:0000313" key="7">
    <source>
        <dbReference type="EMBL" id="MBO2453412.1"/>
    </source>
</evidence>
<accession>A0A939TBC6</accession>
<dbReference type="InterPro" id="IPR009057">
    <property type="entry name" value="Homeodomain-like_sf"/>
</dbReference>
<evidence type="ECO:0000313" key="8">
    <source>
        <dbReference type="Proteomes" id="UP000669179"/>
    </source>
</evidence>
<dbReference type="Gene3D" id="1.10.357.10">
    <property type="entry name" value="Tetracycline Repressor, domain 2"/>
    <property type="match status" value="1"/>
</dbReference>
<dbReference type="InterPro" id="IPR001647">
    <property type="entry name" value="HTH_TetR"/>
</dbReference>
<dbReference type="RefSeq" id="WP_208261432.1">
    <property type="nucleotide sequence ID" value="NZ_JAGEOJ010000020.1"/>
</dbReference>
<keyword evidence="8" id="KW-1185">Reference proteome</keyword>
<organism evidence="7 8">
    <name type="scientific">Actinomadura barringtoniae</name>
    <dbReference type="NCBI Taxonomy" id="1427535"/>
    <lineage>
        <taxon>Bacteria</taxon>
        <taxon>Bacillati</taxon>
        <taxon>Actinomycetota</taxon>
        <taxon>Actinomycetes</taxon>
        <taxon>Streptosporangiales</taxon>
        <taxon>Thermomonosporaceae</taxon>
        <taxon>Actinomadura</taxon>
    </lineage>
</organism>
<feature type="domain" description="HTH tetR-type" evidence="6">
    <location>
        <begin position="18"/>
        <end position="78"/>
    </location>
</feature>
<dbReference type="InterPro" id="IPR039538">
    <property type="entry name" value="BetI_C"/>
</dbReference>
<dbReference type="Pfam" id="PF00440">
    <property type="entry name" value="TetR_N"/>
    <property type="match status" value="1"/>
</dbReference>
<keyword evidence="1" id="KW-0678">Repressor</keyword>
<reference evidence="7" key="1">
    <citation type="submission" date="2021-03" db="EMBL/GenBank/DDBJ databases">
        <authorList>
            <person name="Kanchanasin P."/>
            <person name="Saeng-In P."/>
            <person name="Phongsopitanun W."/>
            <person name="Yuki M."/>
            <person name="Kudo T."/>
            <person name="Ohkuma M."/>
            <person name="Tanasupawat S."/>
        </authorList>
    </citation>
    <scope>NUCLEOTIDE SEQUENCE</scope>
    <source>
        <strain evidence="7">GKU 128</strain>
    </source>
</reference>
<feature type="DNA-binding region" description="H-T-H motif" evidence="5">
    <location>
        <begin position="41"/>
        <end position="60"/>
    </location>
</feature>
<dbReference type="PRINTS" id="PR00455">
    <property type="entry name" value="HTHTETR"/>
</dbReference>
<dbReference type="SUPFAM" id="SSF48498">
    <property type="entry name" value="Tetracyclin repressor-like, C-terminal domain"/>
    <property type="match status" value="1"/>
</dbReference>